<dbReference type="PANTHER" id="PTHR28494:SF1">
    <property type="entry name" value="RAB7A-INTERACTING MON1-CCZ1 COMPLEX SUBUNIT 1"/>
    <property type="match status" value="1"/>
</dbReference>
<dbReference type="AlphaFoldDB" id="A0A7K5GKH4"/>
<reference evidence="1 2" key="1">
    <citation type="submission" date="2019-09" db="EMBL/GenBank/DDBJ databases">
        <title>Bird 10,000 Genomes (B10K) Project - Family phase.</title>
        <authorList>
            <person name="Zhang G."/>
        </authorList>
    </citation>
    <scope>NUCLEOTIDE SEQUENCE [LARGE SCALE GENOMIC DNA]</scope>
    <source>
        <strain evidence="1">B10K-CU-031-22</strain>
    </source>
</reference>
<dbReference type="OrthoDB" id="6135810at2759"/>
<gene>
    <name evidence="1" type="ORF">CHUBUR_R14659</name>
</gene>
<dbReference type="EMBL" id="VZRC01000259">
    <property type="protein sequence ID" value="NWS57566.1"/>
    <property type="molecule type" value="Genomic_DNA"/>
</dbReference>
<keyword evidence="2" id="KW-1185">Reference proteome</keyword>
<feature type="non-terminal residue" evidence="1">
    <location>
        <position position="260"/>
    </location>
</feature>
<dbReference type="Proteomes" id="UP000541181">
    <property type="component" value="Unassembled WGS sequence"/>
</dbReference>
<evidence type="ECO:0000313" key="2">
    <source>
        <dbReference type="Proteomes" id="UP000541181"/>
    </source>
</evidence>
<sequence>TFIAKGSATLGKLKDLCNEGKERPSTLLRLYTQAVLDITYFEENQLVDEDFPEESSLQKIKELICILSEPEDLVGKCNVNEEPINILGAELLECLYWRKGALLYMYCHTAKERSEWLQENIGIFKKCLNAGVHYLMKMLSFRCPLQLNEDVSLQDKDTARLLSEGIFSDTHLLAMMYSGEMCYWGLRHCGEGKQESHEMIESVSNSDLGCRSQNVSLDFQETGKNMLKKYVAVCEGPLKGQGWNTTTAKQMLCNFGKSHN</sequence>
<proteinExistence type="predicted"/>
<protein>
    <submittedName>
        <fullName evidence="1">CE051 protein</fullName>
    </submittedName>
</protein>
<dbReference type="PANTHER" id="PTHR28494">
    <property type="entry name" value="UPF0600 PROTEIN C5ORF51"/>
    <property type="match status" value="1"/>
</dbReference>
<dbReference type="InterPro" id="IPR037657">
    <property type="entry name" value="RIMC1"/>
</dbReference>
<dbReference type="GO" id="GO:0000423">
    <property type="term" value="P:mitophagy"/>
    <property type="evidence" value="ECO:0007669"/>
    <property type="project" value="InterPro"/>
</dbReference>
<comment type="caution">
    <text evidence="1">The sequence shown here is derived from an EMBL/GenBank/DDBJ whole genome shotgun (WGS) entry which is preliminary data.</text>
</comment>
<accession>A0A7K5GKH4</accession>
<evidence type="ECO:0000313" key="1">
    <source>
        <dbReference type="EMBL" id="NWS57566.1"/>
    </source>
</evidence>
<organism evidence="1 2">
    <name type="scientific">Chunga burmeisteri</name>
    <name type="common">Black-legged seriema</name>
    <dbReference type="NCBI Taxonomy" id="1352770"/>
    <lineage>
        <taxon>Eukaryota</taxon>
        <taxon>Metazoa</taxon>
        <taxon>Chordata</taxon>
        <taxon>Craniata</taxon>
        <taxon>Vertebrata</taxon>
        <taxon>Euteleostomi</taxon>
        <taxon>Archelosauria</taxon>
        <taxon>Archosauria</taxon>
        <taxon>Dinosauria</taxon>
        <taxon>Saurischia</taxon>
        <taxon>Theropoda</taxon>
        <taxon>Coelurosauria</taxon>
        <taxon>Aves</taxon>
        <taxon>Neognathae</taxon>
        <taxon>Neoaves</taxon>
        <taxon>Telluraves</taxon>
        <taxon>Australaves</taxon>
        <taxon>Cariamiformes</taxon>
        <taxon>Cariamidae</taxon>
        <taxon>Chunga</taxon>
    </lineage>
</organism>
<feature type="non-terminal residue" evidence="1">
    <location>
        <position position="1"/>
    </location>
</feature>
<name>A0A7K5GKH4_9AVES</name>
<dbReference type="Pfam" id="PF17716">
    <property type="entry name" value="RIMC1"/>
    <property type="match status" value="1"/>
</dbReference>